<dbReference type="InterPro" id="IPR051324">
    <property type="entry name" value="Stress/Tellurium_Resist"/>
</dbReference>
<evidence type="ECO:0000259" key="3">
    <source>
        <dbReference type="Pfam" id="PF02342"/>
    </source>
</evidence>
<reference evidence="4 5" key="1">
    <citation type="submission" date="2020-10" db="EMBL/GenBank/DDBJ databases">
        <title>Identification of Nocardia species via Next-generation sequencing and recognition of intraspecies genetic diversity.</title>
        <authorList>
            <person name="Li P."/>
            <person name="Li P."/>
            <person name="Lu B."/>
        </authorList>
    </citation>
    <scope>NUCLEOTIDE SEQUENCE [LARGE SCALE GENOMIC DNA]</scope>
    <source>
        <strain evidence="4 5">BJ06-0157</strain>
    </source>
</reference>
<feature type="compositionally biased region" description="Pro residues" evidence="2">
    <location>
        <begin position="173"/>
        <end position="205"/>
    </location>
</feature>
<organism evidence="4 5">
    <name type="scientific">Nocardia amamiensis</name>
    <dbReference type="NCBI Taxonomy" id="404578"/>
    <lineage>
        <taxon>Bacteria</taxon>
        <taxon>Bacillati</taxon>
        <taxon>Actinomycetota</taxon>
        <taxon>Actinomycetes</taxon>
        <taxon>Mycobacteriales</taxon>
        <taxon>Nocardiaceae</taxon>
        <taxon>Nocardia</taxon>
    </lineage>
</organism>
<sequence>MQKGANVPVPASAVRIEVAWRAGTGAPDADASALLVVSGKVRSDSDFVFYNQPAHPSGAVRHEGKRAGSTLVDVLSADLARVEPQIDAVVIAASTDGGSIGQLDGLSVRLVDSGTGAEIARFDDVDATAETAIVLGELYRRQAGWKFRAVGQGYTSGLAGLAADYGIAVDDAPAPPHEYAPPPPPPAPPHQFTPPPPSAPVPPEPSRFGALSPPFAPIPSEANPFPSPPAPLPAELNRFAPPTAPSPPEPGQFAAHPSPAAPDSGATTWHGHVTPPPGQYTPPGQHSPPAGQHSPAPSQYTPPARQYPMSPGQPVASPGRIPNRYADKIALTGNFPSVSLSEQGATSGIMRINLNWTATVVGSSASALDLDLCCFWELADGRKGDIRPVGNFGALDQAPFIRLDADDRSGAAAGENLQVDLDHTAAFRRILVFATLYDGAADLRGIRATATLYPIAAPPIEVSVEGCADNSRDVVLALIENTGTQLVVRREGRFVPPPPNRPRWGVTEVDKVYGWGLNWVRGEGKS</sequence>
<comment type="caution">
    <text evidence="4">The sequence shown here is derived from an EMBL/GenBank/DDBJ whole genome shotgun (WGS) entry which is preliminary data.</text>
</comment>
<accession>A0ABS0CZC6</accession>
<dbReference type="RefSeq" id="WP_195133132.1">
    <property type="nucleotide sequence ID" value="NZ_JADLQX010000033.1"/>
</dbReference>
<dbReference type="EMBL" id="JADLQX010000033">
    <property type="protein sequence ID" value="MBF6301875.1"/>
    <property type="molecule type" value="Genomic_DNA"/>
</dbReference>
<dbReference type="Pfam" id="PF02342">
    <property type="entry name" value="TerD"/>
    <property type="match status" value="1"/>
</dbReference>
<gene>
    <name evidence="4" type="ORF">IU459_30660</name>
</gene>
<proteinExistence type="inferred from homology"/>
<protein>
    <submittedName>
        <fullName evidence="4">TerD family protein</fullName>
    </submittedName>
</protein>
<dbReference type="Proteomes" id="UP000702209">
    <property type="component" value="Unassembled WGS sequence"/>
</dbReference>
<evidence type="ECO:0000256" key="1">
    <source>
        <dbReference type="ARBA" id="ARBA00008775"/>
    </source>
</evidence>
<dbReference type="Gene3D" id="2.60.60.30">
    <property type="entry name" value="sav2460 like domains"/>
    <property type="match status" value="2"/>
</dbReference>
<evidence type="ECO:0000313" key="4">
    <source>
        <dbReference type="EMBL" id="MBF6301875.1"/>
    </source>
</evidence>
<feature type="domain" description="TerD" evidence="3">
    <location>
        <begin position="1"/>
        <end position="165"/>
    </location>
</feature>
<feature type="region of interest" description="Disordered" evidence="2">
    <location>
        <begin position="172"/>
        <end position="321"/>
    </location>
</feature>
<evidence type="ECO:0000256" key="2">
    <source>
        <dbReference type="SAM" id="MobiDB-lite"/>
    </source>
</evidence>
<evidence type="ECO:0000313" key="5">
    <source>
        <dbReference type="Proteomes" id="UP000702209"/>
    </source>
</evidence>
<dbReference type="InterPro" id="IPR003325">
    <property type="entry name" value="TerD"/>
</dbReference>
<dbReference type="PANTHER" id="PTHR32097">
    <property type="entry name" value="CAMP-BINDING PROTEIN 1-RELATED"/>
    <property type="match status" value="1"/>
</dbReference>
<keyword evidence="5" id="KW-1185">Reference proteome</keyword>
<dbReference type="PRINTS" id="PR01217">
    <property type="entry name" value="PRICHEXTENSN"/>
</dbReference>
<dbReference type="CDD" id="cd06974">
    <property type="entry name" value="TerD_like"/>
    <property type="match status" value="2"/>
</dbReference>
<name>A0ABS0CZC6_9NOCA</name>
<comment type="similarity">
    <text evidence="1">Belongs to the CAPAB/TerDEXZ family.</text>
</comment>
<dbReference type="PANTHER" id="PTHR32097:SF4">
    <property type="entry name" value="GENERAL STRESS PROTEIN 16U"/>
    <property type="match status" value="1"/>
</dbReference>